<dbReference type="AlphaFoldDB" id="A0A087V1G2"/>
<organism evidence="1 2">
    <name type="scientific">Stegodyphus mimosarum</name>
    <name type="common">African social velvet spider</name>
    <dbReference type="NCBI Taxonomy" id="407821"/>
    <lineage>
        <taxon>Eukaryota</taxon>
        <taxon>Metazoa</taxon>
        <taxon>Ecdysozoa</taxon>
        <taxon>Arthropoda</taxon>
        <taxon>Chelicerata</taxon>
        <taxon>Arachnida</taxon>
        <taxon>Araneae</taxon>
        <taxon>Araneomorphae</taxon>
        <taxon>Entelegynae</taxon>
        <taxon>Eresoidea</taxon>
        <taxon>Eresidae</taxon>
        <taxon>Stegodyphus</taxon>
    </lineage>
</organism>
<accession>A0A087V1G2</accession>
<feature type="non-terminal residue" evidence="1">
    <location>
        <position position="36"/>
    </location>
</feature>
<proteinExistence type="predicted"/>
<name>A0A087V1G2_STEMI</name>
<protein>
    <submittedName>
        <fullName evidence="1">Uncharacterized protein</fullName>
    </submittedName>
</protein>
<dbReference type="EMBL" id="KL822965">
    <property type="protein sequence ID" value="KFM83451.1"/>
    <property type="molecule type" value="Genomic_DNA"/>
</dbReference>
<evidence type="ECO:0000313" key="2">
    <source>
        <dbReference type="Proteomes" id="UP000054359"/>
    </source>
</evidence>
<reference evidence="1 2" key="1">
    <citation type="submission" date="2013-11" db="EMBL/GenBank/DDBJ databases">
        <title>Genome sequencing of Stegodyphus mimosarum.</title>
        <authorList>
            <person name="Bechsgaard J."/>
        </authorList>
    </citation>
    <scope>NUCLEOTIDE SEQUENCE [LARGE SCALE GENOMIC DNA]</scope>
</reference>
<gene>
    <name evidence="1" type="ORF">X975_11661</name>
</gene>
<sequence>MYLPEISLQMFCGFIYGARIPVAITGRLEDVQVVNR</sequence>
<keyword evidence="2" id="KW-1185">Reference proteome</keyword>
<evidence type="ECO:0000313" key="1">
    <source>
        <dbReference type="EMBL" id="KFM83451.1"/>
    </source>
</evidence>
<dbReference type="Proteomes" id="UP000054359">
    <property type="component" value="Unassembled WGS sequence"/>
</dbReference>